<evidence type="ECO:0000313" key="1">
    <source>
        <dbReference type="EMBL" id="KAB2333995.1"/>
    </source>
</evidence>
<reference evidence="1 2" key="1">
    <citation type="journal article" date="2014" name="Arch. Microbiol.">
        <title>Bacillus mesophilum sp. nov., strain IITR-54T, a novel 4-chlorobiphenyl dechlorinating bacterium.</title>
        <authorList>
            <person name="Manickam N."/>
            <person name="Singh N.K."/>
            <person name="Bajaj A."/>
            <person name="Kumar R.M."/>
            <person name="Kaur G."/>
            <person name="Kaur N."/>
            <person name="Bala M."/>
            <person name="Kumar A."/>
            <person name="Mayilraj S."/>
        </authorList>
    </citation>
    <scope>NUCLEOTIDE SEQUENCE [LARGE SCALE GENOMIC DNA]</scope>
    <source>
        <strain evidence="1 2">IITR-54</strain>
    </source>
</reference>
<protein>
    <submittedName>
        <fullName evidence="1">YrzI family small protein</fullName>
    </submittedName>
</protein>
<dbReference type="AlphaFoldDB" id="A0A7V7RND7"/>
<organism evidence="1 2">
    <name type="scientific">Bacillus mesophilum</name>
    <dbReference type="NCBI Taxonomy" id="1071718"/>
    <lineage>
        <taxon>Bacteria</taxon>
        <taxon>Bacillati</taxon>
        <taxon>Bacillota</taxon>
        <taxon>Bacilli</taxon>
        <taxon>Bacillales</taxon>
        <taxon>Bacillaceae</taxon>
        <taxon>Bacillus</taxon>
    </lineage>
</organism>
<dbReference type="Pfam" id="PF09501">
    <property type="entry name" value="Bac_small_YrzI"/>
    <property type="match status" value="1"/>
</dbReference>
<evidence type="ECO:0000313" key="2">
    <source>
        <dbReference type="Proteomes" id="UP000441354"/>
    </source>
</evidence>
<proteinExistence type="predicted"/>
<gene>
    <name evidence="1" type="ORF">F7732_07910</name>
</gene>
<dbReference type="OrthoDB" id="2974285at2"/>
<name>A0A7V7RND7_9BACI</name>
<sequence length="46" mass="5682">MTLNILFFTVTIHKRKMTTEDALREEMCHKLMEENRDRQFSLYGRF</sequence>
<dbReference type="Proteomes" id="UP000441354">
    <property type="component" value="Unassembled WGS sequence"/>
</dbReference>
<keyword evidence="2" id="KW-1185">Reference proteome</keyword>
<dbReference type="EMBL" id="WBOT01000002">
    <property type="protein sequence ID" value="KAB2333995.1"/>
    <property type="molecule type" value="Genomic_DNA"/>
</dbReference>
<accession>A0A7V7RND7</accession>
<dbReference type="RefSeq" id="WP_080844821.1">
    <property type="nucleotide sequence ID" value="NZ_WBOT01000002.1"/>
</dbReference>
<comment type="caution">
    <text evidence="1">The sequence shown here is derived from an EMBL/GenBank/DDBJ whole genome shotgun (WGS) entry which is preliminary data.</text>
</comment>
<dbReference type="InterPro" id="IPR012655">
    <property type="entry name" value="YrzI"/>
</dbReference>